<protein>
    <submittedName>
        <fullName evidence="4">Protein PRRC2C-like</fullName>
    </submittedName>
</protein>
<name>A0A6I9Q4D3_9TELE</name>
<dbReference type="RefSeq" id="XP_010793756.1">
    <property type="nucleotide sequence ID" value="XM_010795454.1"/>
</dbReference>
<dbReference type="Proteomes" id="UP000504611">
    <property type="component" value="Unplaced"/>
</dbReference>
<keyword evidence="1" id="KW-0175">Coiled coil</keyword>
<feature type="coiled-coil region" evidence="1">
    <location>
        <begin position="8"/>
        <end position="35"/>
    </location>
</feature>
<proteinExistence type="predicted"/>
<evidence type="ECO:0000313" key="4">
    <source>
        <dbReference type="RefSeq" id="XP_010793756.1"/>
    </source>
</evidence>
<evidence type="ECO:0000313" key="3">
    <source>
        <dbReference type="Proteomes" id="UP000504611"/>
    </source>
</evidence>
<dbReference type="AlphaFoldDB" id="A0A6I9Q4D3"/>
<dbReference type="GeneID" id="104966271"/>
<gene>
    <name evidence="4" type="primary">LOC104966271</name>
</gene>
<dbReference type="PANTHER" id="PTHR22538:SF0">
    <property type="entry name" value="CILIA- AND FLAGELLA-ASSOCIATED PROTEIN 74"/>
    <property type="match status" value="1"/>
</dbReference>
<feature type="region of interest" description="Disordered" evidence="2">
    <location>
        <begin position="114"/>
        <end position="140"/>
    </location>
</feature>
<organism evidence="3 4">
    <name type="scientific">Notothenia coriiceps</name>
    <name type="common">black rockcod</name>
    <dbReference type="NCBI Taxonomy" id="8208"/>
    <lineage>
        <taxon>Eukaryota</taxon>
        <taxon>Metazoa</taxon>
        <taxon>Chordata</taxon>
        <taxon>Craniata</taxon>
        <taxon>Vertebrata</taxon>
        <taxon>Euteleostomi</taxon>
        <taxon>Actinopterygii</taxon>
        <taxon>Neopterygii</taxon>
        <taxon>Teleostei</taxon>
        <taxon>Neoteleostei</taxon>
        <taxon>Acanthomorphata</taxon>
        <taxon>Eupercaria</taxon>
        <taxon>Perciformes</taxon>
        <taxon>Notothenioidei</taxon>
        <taxon>Nototheniidae</taxon>
        <taxon>Notothenia</taxon>
    </lineage>
</organism>
<dbReference type="PANTHER" id="PTHR22538">
    <property type="entry name" value="CILIA- AND FLAGELLA-ASSOCIATED PROTEIN 74"/>
    <property type="match status" value="1"/>
</dbReference>
<evidence type="ECO:0000256" key="1">
    <source>
        <dbReference type="SAM" id="Coils"/>
    </source>
</evidence>
<feature type="compositionally biased region" description="Basic and acidic residues" evidence="2">
    <location>
        <begin position="128"/>
        <end position="140"/>
    </location>
</feature>
<evidence type="ECO:0000256" key="2">
    <source>
        <dbReference type="SAM" id="MobiDB-lite"/>
    </source>
</evidence>
<dbReference type="KEGG" id="ncc:104966271"/>
<reference evidence="4" key="1">
    <citation type="submission" date="2025-08" db="UniProtKB">
        <authorList>
            <consortium name="RefSeq"/>
        </authorList>
    </citation>
    <scope>IDENTIFICATION</scope>
    <source>
        <tissue evidence="4">Muscle</tissue>
    </source>
</reference>
<sequence length="168" mass="19825">MPGAREELKLCRQNIESVLEQRENLEEKMEEQKAADNSVAVFRTRAQHKLLCQKLQSEEELEGHINTELKQQELELSEVEVELGRFSSLRQEVQEEERAFGVLKKQKATKRLQQERKASQHQQLRMQHLRDKQASMLKKEEAECQRKIEEGRASRKVAAKYLKETIKR</sequence>
<accession>A0A6I9Q4D3</accession>
<keyword evidence="3" id="KW-1185">Reference proteome</keyword>
<dbReference type="OrthoDB" id="8935749at2759"/>